<keyword evidence="1" id="KW-0233">DNA recombination</keyword>
<gene>
    <name evidence="4" type="ORF">V2J94_38075</name>
</gene>
<dbReference type="InterPro" id="IPR013762">
    <property type="entry name" value="Integrase-like_cat_sf"/>
</dbReference>
<dbReference type="EMBL" id="JAZBJO010000037">
    <property type="protein sequence ID" value="MEE4597621.1"/>
    <property type="molecule type" value="Genomic_DNA"/>
</dbReference>
<dbReference type="CDD" id="cd00397">
    <property type="entry name" value="DNA_BRE_C"/>
    <property type="match status" value="1"/>
</dbReference>
<evidence type="ECO:0000313" key="4">
    <source>
        <dbReference type="EMBL" id="MEE4597621.1"/>
    </source>
</evidence>
<dbReference type="PROSITE" id="PS51898">
    <property type="entry name" value="TYR_RECOMBINASE"/>
    <property type="match status" value="1"/>
</dbReference>
<dbReference type="Pfam" id="PF00589">
    <property type="entry name" value="Phage_integrase"/>
    <property type="match status" value="1"/>
</dbReference>
<dbReference type="InterPro" id="IPR011010">
    <property type="entry name" value="DNA_brk_join_enz"/>
</dbReference>
<proteinExistence type="predicted"/>
<dbReference type="Gene3D" id="1.10.443.10">
    <property type="entry name" value="Intergrase catalytic core"/>
    <property type="match status" value="1"/>
</dbReference>
<feature type="region of interest" description="Disordered" evidence="2">
    <location>
        <begin position="126"/>
        <end position="152"/>
    </location>
</feature>
<dbReference type="InterPro" id="IPR002104">
    <property type="entry name" value="Integrase_catalytic"/>
</dbReference>
<dbReference type="RefSeq" id="WP_330814377.1">
    <property type="nucleotide sequence ID" value="NZ_JAZBJO010000037.1"/>
</dbReference>
<keyword evidence="5" id="KW-1185">Reference proteome</keyword>
<dbReference type="Proteomes" id="UP001354709">
    <property type="component" value="Unassembled WGS sequence"/>
</dbReference>
<evidence type="ECO:0000256" key="1">
    <source>
        <dbReference type="ARBA" id="ARBA00023172"/>
    </source>
</evidence>
<feature type="compositionally biased region" description="Basic and acidic residues" evidence="2">
    <location>
        <begin position="135"/>
        <end position="152"/>
    </location>
</feature>
<protein>
    <submittedName>
        <fullName evidence="4">Site-specific integrase</fullName>
    </submittedName>
</protein>
<reference evidence="4 5" key="1">
    <citation type="submission" date="2023-11" db="EMBL/GenBank/DDBJ databases">
        <title>30 novel species of actinomycetes from the DSMZ collection.</title>
        <authorList>
            <person name="Nouioui I."/>
        </authorList>
    </citation>
    <scope>NUCLEOTIDE SEQUENCE [LARGE SCALE GENOMIC DNA]</scope>
    <source>
        <strain evidence="4 5">DSM 41524</strain>
    </source>
</reference>
<evidence type="ECO:0000313" key="5">
    <source>
        <dbReference type="Proteomes" id="UP001354709"/>
    </source>
</evidence>
<evidence type="ECO:0000259" key="3">
    <source>
        <dbReference type="PROSITE" id="PS51898"/>
    </source>
</evidence>
<dbReference type="SUPFAM" id="SSF56349">
    <property type="entry name" value="DNA breaking-rejoining enzymes"/>
    <property type="match status" value="1"/>
</dbReference>
<evidence type="ECO:0000256" key="2">
    <source>
        <dbReference type="SAM" id="MobiDB-lite"/>
    </source>
</evidence>
<feature type="domain" description="Tyr recombinase" evidence="3">
    <location>
        <begin position="207"/>
        <end position="420"/>
    </location>
</feature>
<comment type="caution">
    <text evidence="4">The sequence shown here is derived from an EMBL/GenBank/DDBJ whole genome shotgun (WGS) entry which is preliminary data.</text>
</comment>
<accession>A0ABU7Q8D3</accession>
<sequence length="561" mass="63321">MLVDRYQLKCQPVRDLLVDYITERQATLDYSSLRHLSAVLAGLFWSDLEKHHPDIDSLRLSAEVSTAWKARIATKTVLRRQPDGTRVEVTEPRVTAPAIKQIVRAFYLDIGQWALEEPERWGPWASPAPISEAECSVKKPEQRQKSRSDQRTRERLPVLPVLIRVAERRLNEARARLDALNVAPLGSTFTVLGESFTVPRKSTRLDGRPVSVRDEQGRRRELGSEEKRAFWAWATIEILRHTGIRIEELRELGHHSIISYKLPTTGEVIPLLQIAPSKTDQERLLLVTPELADVLSTVISRVRGADGTVPVIANYDSHERTWNPPMPLLYQWNMSGEDRRISDNTIRDGLNETLAASGLTDAAGTPLTFEPHDFRRIFITDAILNGLPPHIAQVIAGHSNINTTMGYAAIYPKDAIEAHQAFISRRRALRPTEEYRAVTPDEWQQLLGHFERRKLALGDCGRAYGSDCVHEHACVRCPVLIVSPTERPRLIEIRDNLGERIAEAEREGWLGEVEGLSISLAAAEEKIAQLDARQERKDSPVFLGVPTFNQLIARTVEGTNR</sequence>
<name>A0ABU7Q8D3_9ACTN</name>
<organism evidence="4 5">
    <name type="scientific">Streptomyces asiaticus subsp. ignotus</name>
    <dbReference type="NCBI Taxonomy" id="3098222"/>
    <lineage>
        <taxon>Bacteria</taxon>
        <taxon>Bacillati</taxon>
        <taxon>Actinomycetota</taxon>
        <taxon>Actinomycetes</taxon>
        <taxon>Kitasatosporales</taxon>
        <taxon>Streptomycetaceae</taxon>
        <taxon>Streptomyces</taxon>
        <taxon>Streptomyces violaceusniger group</taxon>
    </lineage>
</organism>